<dbReference type="InterPro" id="IPR006094">
    <property type="entry name" value="Oxid_FAD_bind_N"/>
</dbReference>
<dbReference type="SUPFAM" id="SSF56176">
    <property type="entry name" value="FAD-binding/transporter-associated domain-like"/>
    <property type="match status" value="1"/>
</dbReference>
<protein>
    <submittedName>
        <fullName evidence="8">FAD-binding oxidoreductase</fullName>
    </submittedName>
</protein>
<evidence type="ECO:0000256" key="3">
    <source>
        <dbReference type="ARBA" id="ARBA00022630"/>
    </source>
</evidence>
<dbReference type="Gene3D" id="3.30.465.10">
    <property type="match status" value="1"/>
</dbReference>
<evidence type="ECO:0000256" key="2">
    <source>
        <dbReference type="ARBA" id="ARBA00005466"/>
    </source>
</evidence>
<evidence type="ECO:0000259" key="7">
    <source>
        <dbReference type="PROSITE" id="PS51387"/>
    </source>
</evidence>
<proteinExistence type="inferred from homology"/>
<dbReference type="PANTHER" id="PTHR42973:SF39">
    <property type="entry name" value="FAD-BINDING PCMH-TYPE DOMAIN-CONTAINING PROTEIN"/>
    <property type="match status" value="1"/>
</dbReference>
<comment type="similarity">
    <text evidence="2">Belongs to the oxygen-dependent FAD-linked oxidoreductase family.</text>
</comment>
<evidence type="ECO:0000313" key="8">
    <source>
        <dbReference type="EMBL" id="GAA2265851.1"/>
    </source>
</evidence>
<sequence>MPAPEAHQEVGMSEHGESSGIEGVLVRRGDAGYETTWASELWNDLKPERYPDVIVRAASERDVPQALKLARSRGLRVAVRAGGHNWWGSPLRDGGMLLDLSGLRRWEIDDNSATATVQPGAVGSEFAAELARRDLAFPAGHCPSVALGGYLLSGGLGWNSGLWGPGCASVQEITAVTAAGEAVRCTEDEHPGLFWAARGAGPGFFAVVTGFRLRLYPRPAALATTSYVFPLAAVEPVARWAVETARELSANVELSFLLAAADPSLTVDRPHAKVVTVAATAFATSRPEAVRALRPLHSCPLAERPLSRQLDEPTSLAALYDAARELWPERRRYAADTLWSQEDYASLLAKLGDALTTAPSAKSIILAPVSPVSQEGELLRNMAFSVLGESYVVPYAIWDDPARDDVNIAWLREAMHTLQPLGTGHYIAEADLTADPSRAQRSFTAPDWERLRSLRAEYDPQGLFFSYPDGS</sequence>
<keyword evidence="9" id="KW-1185">Reference proteome</keyword>
<keyword evidence="3" id="KW-0285">Flavoprotein</keyword>
<gene>
    <name evidence="8" type="ORF">GCM10010430_58500</name>
</gene>
<reference evidence="9" key="1">
    <citation type="journal article" date="2019" name="Int. J. Syst. Evol. Microbiol.">
        <title>The Global Catalogue of Microorganisms (GCM) 10K type strain sequencing project: providing services to taxonomists for standard genome sequencing and annotation.</title>
        <authorList>
            <consortium name="The Broad Institute Genomics Platform"/>
            <consortium name="The Broad Institute Genome Sequencing Center for Infectious Disease"/>
            <person name="Wu L."/>
            <person name="Ma J."/>
        </authorList>
    </citation>
    <scope>NUCLEOTIDE SEQUENCE [LARGE SCALE GENOMIC DNA]</scope>
    <source>
        <strain evidence="9">JCM 7356</strain>
    </source>
</reference>
<dbReference type="InterPro" id="IPR016169">
    <property type="entry name" value="FAD-bd_PCMH_sub2"/>
</dbReference>
<feature type="region of interest" description="Disordered" evidence="6">
    <location>
        <begin position="1"/>
        <end position="21"/>
    </location>
</feature>
<evidence type="ECO:0000313" key="9">
    <source>
        <dbReference type="Proteomes" id="UP001500305"/>
    </source>
</evidence>
<dbReference type="InterPro" id="IPR036318">
    <property type="entry name" value="FAD-bd_PCMH-like_sf"/>
</dbReference>
<dbReference type="PROSITE" id="PS51387">
    <property type="entry name" value="FAD_PCMH"/>
    <property type="match status" value="1"/>
</dbReference>
<feature type="domain" description="FAD-binding PCMH-type" evidence="7">
    <location>
        <begin position="47"/>
        <end position="218"/>
    </location>
</feature>
<dbReference type="EMBL" id="BAAATR010000033">
    <property type="protein sequence ID" value="GAA2265851.1"/>
    <property type="molecule type" value="Genomic_DNA"/>
</dbReference>
<feature type="compositionally biased region" description="Basic and acidic residues" evidence="6">
    <location>
        <begin position="1"/>
        <end position="17"/>
    </location>
</feature>
<dbReference type="Gene3D" id="3.30.43.10">
    <property type="entry name" value="Uridine Diphospho-n-acetylenolpyruvylglucosamine Reductase, domain 2"/>
    <property type="match status" value="1"/>
</dbReference>
<dbReference type="Gene3D" id="3.40.462.20">
    <property type="match status" value="1"/>
</dbReference>
<comment type="cofactor">
    <cofactor evidence="1">
        <name>FAD</name>
        <dbReference type="ChEBI" id="CHEBI:57692"/>
    </cofactor>
</comment>
<dbReference type="InterPro" id="IPR016166">
    <property type="entry name" value="FAD-bd_PCMH"/>
</dbReference>
<evidence type="ECO:0000256" key="1">
    <source>
        <dbReference type="ARBA" id="ARBA00001974"/>
    </source>
</evidence>
<evidence type="ECO:0000256" key="6">
    <source>
        <dbReference type="SAM" id="MobiDB-lite"/>
    </source>
</evidence>
<dbReference type="InterPro" id="IPR016167">
    <property type="entry name" value="FAD-bd_PCMH_sub1"/>
</dbReference>
<organism evidence="8 9">
    <name type="scientific">Kitasatospora cystarginea</name>
    <dbReference type="NCBI Taxonomy" id="58350"/>
    <lineage>
        <taxon>Bacteria</taxon>
        <taxon>Bacillati</taxon>
        <taxon>Actinomycetota</taxon>
        <taxon>Actinomycetes</taxon>
        <taxon>Kitasatosporales</taxon>
        <taxon>Streptomycetaceae</taxon>
        <taxon>Kitasatospora</taxon>
    </lineage>
</organism>
<dbReference type="Proteomes" id="UP001500305">
    <property type="component" value="Unassembled WGS sequence"/>
</dbReference>
<dbReference type="InterPro" id="IPR050416">
    <property type="entry name" value="FAD-linked_Oxidoreductase"/>
</dbReference>
<comment type="caution">
    <text evidence="8">The sequence shown here is derived from an EMBL/GenBank/DDBJ whole genome shotgun (WGS) entry which is preliminary data.</text>
</comment>
<evidence type="ECO:0000256" key="5">
    <source>
        <dbReference type="ARBA" id="ARBA00023002"/>
    </source>
</evidence>
<dbReference type="PROSITE" id="PS00862">
    <property type="entry name" value="OX2_COVAL_FAD"/>
    <property type="match status" value="1"/>
</dbReference>
<evidence type="ECO:0000256" key="4">
    <source>
        <dbReference type="ARBA" id="ARBA00022827"/>
    </source>
</evidence>
<keyword evidence="4" id="KW-0274">FAD</keyword>
<dbReference type="Pfam" id="PF01565">
    <property type="entry name" value="FAD_binding_4"/>
    <property type="match status" value="1"/>
</dbReference>
<dbReference type="PANTHER" id="PTHR42973">
    <property type="entry name" value="BINDING OXIDOREDUCTASE, PUTATIVE (AFU_ORTHOLOGUE AFUA_1G17690)-RELATED"/>
    <property type="match status" value="1"/>
</dbReference>
<name>A0ABP5RPU5_9ACTN</name>
<accession>A0ABP5RPU5</accession>
<dbReference type="InterPro" id="IPR006093">
    <property type="entry name" value="Oxy_OxRdtase_FAD_BS"/>
</dbReference>
<keyword evidence="5" id="KW-0560">Oxidoreductase</keyword>